<dbReference type="Gene3D" id="3.40.50.720">
    <property type="entry name" value="NAD(P)-binding Rossmann-like Domain"/>
    <property type="match status" value="1"/>
</dbReference>
<accession>D5EFZ4</accession>
<dbReference type="SUPFAM" id="SSF51735">
    <property type="entry name" value="NAD(P)-binding Rossmann-fold domains"/>
    <property type="match status" value="1"/>
</dbReference>
<dbReference type="PROSITE" id="PS51257">
    <property type="entry name" value="PROKAR_LIPOPROTEIN"/>
    <property type="match status" value="1"/>
</dbReference>
<dbReference type="InterPro" id="IPR016040">
    <property type="entry name" value="NAD(P)-bd_dom"/>
</dbReference>
<evidence type="ECO:0000259" key="1">
    <source>
        <dbReference type="Pfam" id="PF16363"/>
    </source>
</evidence>
<sequence length="327" mass="36518">MVTRVFITGIGGFIGCHLSEFLAKKGCEVWGSYFRPTNDMSVPASYAKGLFNIDVRQRSHLEDALQKVRPHVVYHLAAQSYPMVSYKEPEYTVESNVMGTLNLFEAMLHLDLRGTRVLLASSTAAYGFIDPSEAPVTESQPFRPAHVYGMSKAAQDLLGSTYFNAHGLDIIRLRIGNCVGLRRTGEVVSDFTRRRAQIDLGIIGPEFHVGNLHTKRAFLDVRDAVEGFWALQEKGKGGEAYNISGADAVSMQQLLDVVLSGCSKSVQVVRDLSLVRSVDELIYWNDLSKIERHTGWKPHRALRETVEDMIEWWKTELSKAPEGGNKV</sequence>
<evidence type="ECO:0000313" key="2">
    <source>
        <dbReference type="EMBL" id="ADE57476.1"/>
    </source>
</evidence>
<dbReference type="Pfam" id="PF16363">
    <property type="entry name" value="GDP_Man_Dehyd"/>
    <property type="match status" value="1"/>
</dbReference>
<dbReference type="Proteomes" id="UP000002366">
    <property type="component" value="Chromosome"/>
</dbReference>
<dbReference type="PANTHER" id="PTHR43000">
    <property type="entry name" value="DTDP-D-GLUCOSE 4,6-DEHYDRATASE-RELATED"/>
    <property type="match status" value="1"/>
</dbReference>
<dbReference type="eggNOG" id="COG0451">
    <property type="taxonomic scope" value="Bacteria"/>
</dbReference>
<keyword evidence="3" id="KW-1185">Reference proteome</keyword>
<organism evidence="2 3">
    <name type="scientific">Aminobacterium colombiense (strain DSM 12261 / ALA-1)</name>
    <dbReference type="NCBI Taxonomy" id="572547"/>
    <lineage>
        <taxon>Bacteria</taxon>
        <taxon>Thermotogati</taxon>
        <taxon>Synergistota</taxon>
        <taxon>Synergistia</taxon>
        <taxon>Synergistales</taxon>
        <taxon>Aminobacteriaceae</taxon>
        <taxon>Aminobacterium</taxon>
    </lineage>
</organism>
<dbReference type="RefSeq" id="WP_013048739.1">
    <property type="nucleotide sequence ID" value="NC_014011.1"/>
</dbReference>
<dbReference type="EMBL" id="CP001997">
    <property type="protein sequence ID" value="ADE57476.1"/>
    <property type="molecule type" value="Genomic_DNA"/>
</dbReference>
<name>D5EFZ4_AMICL</name>
<feature type="domain" description="NAD(P)-binding" evidence="1">
    <location>
        <begin position="6"/>
        <end position="309"/>
    </location>
</feature>
<dbReference type="Gene3D" id="3.90.25.10">
    <property type="entry name" value="UDP-galactose 4-epimerase, domain 1"/>
    <property type="match status" value="1"/>
</dbReference>
<reference evidence="2 3" key="1">
    <citation type="journal article" date="2010" name="Stand. Genomic Sci.">
        <title>Complete genome sequence of Aminobacterium colombiense type strain (ALA-1).</title>
        <authorList>
            <person name="Chertkov O."/>
            <person name="Sikorski J."/>
            <person name="Brambilla E."/>
            <person name="Lapidus A."/>
            <person name="Copeland A."/>
            <person name="Glavina Del Rio T."/>
            <person name="Nolan M."/>
            <person name="Lucas S."/>
            <person name="Tice H."/>
            <person name="Cheng J.F."/>
            <person name="Han C."/>
            <person name="Detter J.C."/>
            <person name="Bruce D."/>
            <person name="Tapia R."/>
            <person name="Goodwin L."/>
            <person name="Pitluck S."/>
            <person name="Liolios K."/>
            <person name="Ivanova N."/>
            <person name="Mavromatis K."/>
            <person name="Ovchinnikova G."/>
            <person name="Pati A."/>
            <person name="Chen A."/>
            <person name="Palaniappan K."/>
            <person name="Land M."/>
            <person name="Hauser L."/>
            <person name="Chang Y.J."/>
            <person name="Jeffries C.D."/>
            <person name="Spring S."/>
            <person name="Rohde M."/>
            <person name="Goker M."/>
            <person name="Bristow J."/>
            <person name="Eisen J.A."/>
            <person name="Markowitz V."/>
            <person name="Hugenholtz P."/>
            <person name="Kyrpides N.C."/>
            <person name="Klenk H.P."/>
        </authorList>
    </citation>
    <scope>NUCLEOTIDE SEQUENCE [LARGE SCALE GENOMIC DNA]</scope>
    <source>
        <strain evidence="3">DSM 12261 / ALA-1</strain>
    </source>
</reference>
<dbReference type="KEGG" id="aco:Amico_1359"/>
<dbReference type="AlphaFoldDB" id="D5EFZ4"/>
<dbReference type="InterPro" id="IPR036291">
    <property type="entry name" value="NAD(P)-bd_dom_sf"/>
</dbReference>
<protein>
    <submittedName>
        <fullName evidence="2">NAD-dependent epimerase/dehydratase</fullName>
    </submittedName>
</protein>
<dbReference type="HOGENOM" id="CLU_007383_1_7_0"/>
<evidence type="ECO:0000313" key="3">
    <source>
        <dbReference type="Proteomes" id="UP000002366"/>
    </source>
</evidence>
<dbReference type="STRING" id="572547.Amico_1359"/>
<gene>
    <name evidence="2" type="ordered locus">Amico_1359</name>
</gene>
<proteinExistence type="predicted"/>
<dbReference type="OrthoDB" id="9779041at2"/>